<sequence>MYDLPSENPEDPGLPDEFHDFQPELLRRTFRPPAYWPDRCFSGSDLNIYYDLDHLNWYKRPDWFGVVDVDCFYGGDDLRQSYVRWQEGADPTVVVELLSPGTEPEDLGQTQRRRPQQPPTKWEVYEQILRVPYYVVFDRDSLTLQAFAHDGQRLRPLTLTEPRLWIPTLELGLGLWRGTYSTGRARVSGQWLRWYDAQGQWLPTDTEAAQQEAQLAQQEAQLAQQEVQLAQQEVQLAQERAMFAEERARLAEDQAARLAAKLRELNIDPDAL</sequence>
<protein>
    <recommendedName>
        <fullName evidence="2">Putative restriction endonuclease domain-containing protein</fullName>
    </recommendedName>
</protein>
<keyword evidence="4" id="KW-1185">Reference proteome</keyword>
<feature type="coiled-coil region" evidence="1">
    <location>
        <begin position="206"/>
        <end position="268"/>
    </location>
</feature>
<dbReference type="AlphaFoldDB" id="A0A0M2PSM1"/>
<dbReference type="InterPro" id="IPR008538">
    <property type="entry name" value="Uma2"/>
</dbReference>
<accession>A0A0M2PSM1</accession>
<evidence type="ECO:0000313" key="4">
    <source>
        <dbReference type="Proteomes" id="UP000034681"/>
    </source>
</evidence>
<comment type="caution">
    <text evidence="3">The sequence shown here is derived from an EMBL/GenBank/DDBJ whole genome shotgun (WGS) entry which is preliminary data.</text>
</comment>
<dbReference type="PANTHER" id="PTHR33352:SF3">
    <property type="entry name" value="SLR1612 PROTEIN"/>
    <property type="match status" value="1"/>
</dbReference>
<organism evidence="3 4">
    <name type="scientific">Prochlorothrix hollandica PCC 9006 = CALU 1027</name>
    <dbReference type="NCBI Taxonomy" id="317619"/>
    <lineage>
        <taxon>Bacteria</taxon>
        <taxon>Bacillati</taxon>
        <taxon>Cyanobacteriota</taxon>
        <taxon>Cyanophyceae</taxon>
        <taxon>Prochlorotrichales</taxon>
        <taxon>Prochlorotrichaceae</taxon>
        <taxon>Prochlorothrix</taxon>
    </lineage>
</organism>
<dbReference type="CDD" id="cd06260">
    <property type="entry name" value="DUF820-like"/>
    <property type="match status" value="1"/>
</dbReference>
<evidence type="ECO:0000313" key="3">
    <source>
        <dbReference type="EMBL" id="KKI99520.1"/>
    </source>
</evidence>
<feature type="domain" description="Putative restriction endonuclease" evidence="2">
    <location>
        <begin position="39"/>
        <end position="176"/>
    </location>
</feature>
<dbReference type="Proteomes" id="UP000034681">
    <property type="component" value="Unassembled WGS sequence"/>
</dbReference>
<keyword evidence="1" id="KW-0175">Coiled coil</keyword>
<proteinExistence type="predicted"/>
<evidence type="ECO:0000256" key="1">
    <source>
        <dbReference type="SAM" id="Coils"/>
    </source>
</evidence>
<gene>
    <name evidence="3" type="ORF">PROH_13105</name>
</gene>
<dbReference type="eggNOG" id="COG4636">
    <property type="taxonomic scope" value="Bacteria"/>
</dbReference>
<dbReference type="STRING" id="317619.GCA_000332315_04346"/>
<name>A0A0M2PSM1_PROHO</name>
<dbReference type="PANTHER" id="PTHR33352">
    <property type="entry name" value="SLR1095 PROTEIN"/>
    <property type="match status" value="1"/>
</dbReference>
<dbReference type="RefSeq" id="WP_017714441.1">
    <property type="nucleotide sequence ID" value="NZ_KB235942.1"/>
</dbReference>
<evidence type="ECO:0000259" key="2">
    <source>
        <dbReference type="Pfam" id="PF05685"/>
    </source>
</evidence>
<dbReference type="Pfam" id="PF05685">
    <property type="entry name" value="Uma2"/>
    <property type="match status" value="1"/>
</dbReference>
<dbReference type="EMBL" id="AJTX02000005">
    <property type="protein sequence ID" value="KKI99520.1"/>
    <property type="molecule type" value="Genomic_DNA"/>
</dbReference>
<reference evidence="3" key="1">
    <citation type="submission" date="2012-04" db="EMBL/GenBank/DDBJ databases">
        <authorList>
            <person name="Borisov I.G."/>
            <person name="Ivanikova N.V."/>
            <person name="Pinevich A.V."/>
        </authorList>
    </citation>
    <scope>NUCLEOTIDE SEQUENCE</scope>
    <source>
        <strain evidence="3">CALU 1027</strain>
    </source>
</reference>